<dbReference type="RefSeq" id="XP_026638743.1">
    <property type="nucleotide sequence ID" value="XM_026782942.1"/>
</dbReference>
<protein>
    <submittedName>
        <fullName evidence="12">Golgi membrane protein 1 isoform X2</fullName>
    </submittedName>
</protein>
<sequence>MMGLGNGRRSMKSPPLIMAALVACVIVLGFNYWLASSRSMELQTRVVELEGRVRRAAAERGAVELKKNEFQGELQKQREQLDRIQSSHSFQMENVHRLHQDEKAILVSNITTGEKLIRDLKAQLKALQSSYGRLQQDIFQFQRNQTSLEKKFSYDLSQCINQMKEVKEQCEEQIEEVTRRRNEAAVSRDAGDKNNQHQQPLQPQPKLQEVVPAKDQLPQGEGVVPRNQSQIPVPSEVRDLKPHEQNEESNKILIVSEEHGLGPPKASVQNQAPMNDTPVGAGKAQQIAQGPAALLAKPEDSQYPERYQLVVQDGQEKQHAAEEEKNQQQLRDDYDADENEAESERDKQAVLVGNDGDRNVDDAAALSSSFREPESRGM</sequence>
<dbReference type="InterPro" id="IPR026139">
    <property type="entry name" value="GOLM1/CASC4"/>
</dbReference>
<evidence type="ECO:0000256" key="5">
    <source>
        <dbReference type="ARBA" id="ARBA00022989"/>
    </source>
</evidence>
<keyword evidence="7 10" id="KW-0472">Membrane</keyword>
<evidence type="ECO:0000256" key="10">
    <source>
        <dbReference type="SAM" id="Phobius"/>
    </source>
</evidence>
<evidence type="ECO:0000256" key="3">
    <source>
        <dbReference type="ARBA" id="ARBA00022692"/>
    </source>
</evidence>
<proteinExistence type="inferred from homology"/>
<feature type="transmembrane region" description="Helical" evidence="10">
    <location>
        <begin position="16"/>
        <end position="35"/>
    </location>
</feature>
<dbReference type="GeneID" id="101992771"/>
<evidence type="ECO:0000256" key="9">
    <source>
        <dbReference type="SAM" id="MobiDB-lite"/>
    </source>
</evidence>
<feature type="region of interest" description="Disordered" evidence="9">
    <location>
        <begin position="180"/>
        <end position="247"/>
    </location>
</feature>
<evidence type="ECO:0000256" key="8">
    <source>
        <dbReference type="SAM" id="Coils"/>
    </source>
</evidence>
<accession>A0ABM1U9T1</accession>
<evidence type="ECO:0000313" key="12">
    <source>
        <dbReference type="RefSeq" id="XP_026638743.1"/>
    </source>
</evidence>
<feature type="compositionally biased region" description="Basic and acidic residues" evidence="9">
    <location>
        <begin position="236"/>
        <end position="247"/>
    </location>
</feature>
<comment type="subcellular location">
    <subcellularLocation>
        <location evidence="1">Membrane</location>
        <topology evidence="1">Single-pass type II membrane protein</topology>
    </subcellularLocation>
</comment>
<keyword evidence="11" id="KW-1185">Reference proteome</keyword>
<evidence type="ECO:0000256" key="6">
    <source>
        <dbReference type="ARBA" id="ARBA00023054"/>
    </source>
</evidence>
<keyword evidence="6 8" id="KW-0175">Coiled coil</keyword>
<evidence type="ECO:0000256" key="7">
    <source>
        <dbReference type="ARBA" id="ARBA00023136"/>
    </source>
</evidence>
<reference evidence="12" key="1">
    <citation type="submission" date="2025-08" db="UniProtKB">
        <authorList>
            <consortium name="RefSeq"/>
        </authorList>
    </citation>
    <scope>IDENTIFICATION</scope>
</reference>
<comment type="similarity">
    <text evidence="2">Belongs to the GOLM family.</text>
</comment>
<dbReference type="Proteomes" id="UP000694915">
    <property type="component" value="Chromosome 16"/>
</dbReference>
<keyword evidence="4" id="KW-0735">Signal-anchor</keyword>
<feature type="coiled-coil region" evidence="8">
    <location>
        <begin position="39"/>
        <end position="87"/>
    </location>
</feature>
<dbReference type="PRINTS" id="PR02084">
    <property type="entry name" value="GOLM1CASC4"/>
</dbReference>
<feature type="compositionally biased region" description="Low complexity" evidence="9">
    <location>
        <begin position="196"/>
        <end position="208"/>
    </location>
</feature>
<evidence type="ECO:0000256" key="1">
    <source>
        <dbReference type="ARBA" id="ARBA00004606"/>
    </source>
</evidence>
<keyword evidence="3 10" id="KW-0812">Transmembrane</keyword>
<dbReference type="Gene3D" id="1.10.287.1490">
    <property type="match status" value="1"/>
</dbReference>
<gene>
    <name evidence="12" type="primary">Golm1</name>
</gene>
<feature type="compositionally biased region" description="Basic and acidic residues" evidence="9">
    <location>
        <begin position="314"/>
        <end position="333"/>
    </location>
</feature>
<evidence type="ECO:0000256" key="4">
    <source>
        <dbReference type="ARBA" id="ARBA00022968"/>
    </source>
</evidence>
<dbReference type="PANTHER" id="PTHR15896">
    <property type="entry name" value="GOLGI PHOSPHOPROTEIN 2/GP73-RELATED"/>
    <property type="match status" value="1"/>
</dbReference>
<dbReference type="PANTHER" id="PTHR15896:SF8">
    <property type="entry name" value="GOLGI MEMBRANE PROTEIN 1"/>
    <property type="match status" value="1"/>
</dbReference>
<name>A0ABM1U9T1_MICOH</name>
<evidence type="ECO:0000313" key="11">
    <source>
        <dbReference type="Proteomes" id="UP000694915"/>
    </source>
</evidence>
<organism evidence="11 12">
    <name type="scientific">Microtus ochrogaster</name>
    <name type="common">Prairie vole</name>
    <dbReference type="NCBI Taxonomy" id="79684"/>
    <lineage>
        <taxon>Eukaryota</taxon>
        <taxon>Metazoa</taxon>
        <taxon>Chordata</taxon>
        <taxon>Craniata</taxon>
        <taxon>Vertebrata</taxon>
        <taxon>Euteleostomi</taxon>
        <taxon>Mammalia</taxon>
        <taxon>Eutheria</taxon>
        <taxon>Euarchontoglires</taxon>
        <taxon>Glires</taxon>
        <taxon>Rodentia</taxon>
        <taxon>Myomorpha</taxon>
        <taxon>Muroidea</taxon>
        <taxon>Cricetidae</taxon>
        <taxon>Arvicolinae</taxon>
        <taxon>Microtus</taxon>
    </lineage>
</organism>
<keyword evidence="5 10" id="KW-1133">Transmembrane helix</keyword>
<feature type="region of interest" description="Disordered" evidence="9">
    <location>
        <begin position="260"/>
        <end position="378"/>
    </location>
</feature>
<evidence type="ECO:0000256" key="2">
    <source>
        <dbReference type="ARBA" id="ARBA00007474"/>
    </source>
</evidence>